<evidence type="ECO:0000256" key="2">
    <source>
        <dbReference type="ARBA" id="ARBA00023163"/>
    </source>
</evidence>
<feature type="region of interest" description="Disordered" evidence="3">
    <location>
        <begin position="110"/>
        <end position="130"/>
    </location>
</feature>
<dbReference type="Pfam" id="PF12231">
    <property type="entry name" value="Rif1_N"/>
    <property type="match status" value="1"/>
</dbReference>
<dbReference type="GO" id="GO:0042800">
    <property type="term" value="F:histone H3K4 methyltransferase activity"/>
    <property type="evidence" value="ECO:0007669"/>
    <property type="project" value="TreeGrafter"/>
</dbReference>
<evidence type="ECO:0000259" key="4">
    <source>
        <dbReference type="Pfam" id="PF12231"/>
    </source>
</evidence>
<dbReference type="CDD" id="cd14267">
    <property type="entry name" value="Rif1_CTD_C-II_like"/>
    <property type="match status" value="1"/>
</dbReference>
<keyword evidence="1" id="KW-0805">Transcription regulation</keyword>
<keyword evidence="2" id="KW-0804">Transcription</keyword>
<feature type="domain" description="Telomere-associated protein Rif1 N-terminal" evidence="4">
    <location>
        <begin position="399"/>
        <end position="714"/>
    </location>
</feature>
<feature type="region of interest" description="Disordered" evidence="3">
    <location>
        <begin position="375"/>
        <end position="413"/>
    </location>
</feature>
<sequence>MPPKSSSKRNLRALEVLDKHISKRSLKNNEQSSNSLPWLNNQTLPAIIENSNNSSNPNNLKIKISPKNQDNINNQSFNNNSSNCNSYESPTPKRRKTVTQNNIISRQLFNQNNLAETEDEDNNNLNSSPIKKTVSFSDHIEIESSPLKNSFYFNGSPTRVPQYQQDFNSIIASSPRINKSPPKSILKKKNEINISKNASMISNNNNHNRKKNKSTSDISLNNNPSQFIINNKNILNITNKDSTIDNANLPTTTTASTNIDDPFQLEYWASGEIHSLSDSRNLIEFKNIIIGGLFILEHDSYPYNEKRFEIYATFNNIIPIITMKNINDVNEKKINILIENFIKIIKICIPQWNLTQKKLLKNDIITNSNNILTGQNSKSKNLKKNKERKMDKENDNVIKDDKNHDNKNDNDNPKDPFVSRLYYQIVKFFTILLSNFKIVKWLSNNNDIQSEIKIIYQYSLNALTDIKSNKPILISNLTFLKEEKFYTYYATRPEIVNLIHAIPNIKAINSQNYMLEKVYYVKSLLNKFPNLMIKHMDIWLCSDLLPQIIIEYDTYSEKLSIISISLLLDLLKKIYDTSNISIKELYSTIVNTPVKNVFSPQYFKKLQQSYTNIMSIPKDVNIDAVTLETLLFHHIVYLLQTKKSYKIAMDLWLTLVGILFSNTTMIQTFINICIKNNKWLTLNKLAFESDSDHAKLLALKSWRILIYPICMNMHKLSSEERVKCYKILDIPFFMSQHAVFLQNISVGVSFITRAITYTIACYFYNSKLSIDSAKPLFCNIWNELIIPMFERVLSFKSTNNELQKLICDIFIRLLGGTVIVKQPSSNYKDKLSNPQQVVPIKVIATVGIHLNEIPSLPTNLENVWYPMVKDFTTKLIKEYGKEIDCLALLYALINATPEAQIKSSTFIELTELVSFYLKNICHLPLNSIDIFSTLSPTLFMKFSSLIFTEEDNHLANYFGHFKMIKFDGTDIVVSLLKDIIKSMRSQLPELLIFYKFLDIPDEYCHKYIVNWLSSTLLSPTMDFRSFKVLIDFIKTIPETSIIDNFLTIFSRMEQSYFDIFFSKCISWPPNSLQCFINGCLSTNDPKLLNFTIDLIKEVSPFQHSLFINTLPILYEKGMSTFIQVFTLDHPDILETMEPSFYPYVNKDSQQSLLPFLTQHISMISNEKKIYVLDRLLKEEGLVSVINKSELFFSILFNSSSDFSQDDQKKMILKLLNKAYEEMNWDVFSIVIEHTLHFTNINYVEMFFSNHNAKVYEIMSYFPISLIVNLCSNGGKIDGLIDQAISQMFKNKDADFRISLIRAFLNLKKYSDLNKFIDVIVFFLFDDTTGLSEIQKNKKLKLFRDILTKIRSDDGTILVNVLNSVVSYFPFIKSDFKIELLESIPKALGKESDKSCYSNQIIKINLELERLYKTNLEISKNSKKDKIEITSSSKEYLQNTINQENDKAEIQVPVTQKIDIVCHDMVNEVMPTSLTSISSVENKIITSSNCMSFNEATSLVKRKNNFTSKRSTEKQAQLKVATSTQINFTRCSIQSLLDSENIDKKDKNTEEVVLSFPEDVNNKENKLVGNNDNSSTIKEVERLSHINKTKIEPTQDINPGIDIHKIFDTSKNEKLLKGLTIKTGHSKFLSSPVSKEVDLKNESNSLIFSSPIRRISEKLSPELEGLSQHPDVICTTDKRSKVNKIVDDSKTFLINKLSSSVSSLLTEERNLSVSQSHSISDSNSDVNMKTNNIHIIVSDVHENITSQEKDVSNIIQNHVCLDNTEHKQRENLEAVEMHNSLDDNRAVAGLNIHNNTEIPNNDLFCQSNKETEQINNHESQSLSTDNINIDRSLNVTNKFVNKEVKDKEEHKETENKSTERISAITKENTVKDIKEEETNTIRIPIFNSLKLHDRQTSQETMNINNMKVQESAQTDVLQAIPENQNHLVLNIKNGNGNNIAVIEDNKNSQNKTTKYKEQIENEDFLQDSYIINSEEDHQKENDNVGKNGNSREAISSLKNHFPSKKTRKLVSRLHNFSAADLAAIPIAERRNLRVELLDFMMKLEYYNTDEI</sequence>
<dbReference type="Gene3D" id="6.10.140.1760">
    <property type="match status" value="1"/>
</dbReference>
<dbReference type="PANTHER" id="PTHR45838">
    <property type="entry name" value="HISTONE-LYSINE-N-METHYLTRANSFERASE 2 KMT2 FAMILY MEMBER"/>
    <property type="match status" value="1"/>
</dbReference>
<feature type="region of interest" description="Disordered" evidence="3">
    <location>
        <begin position="200"/>
        <end position="219"/>
    </location>
</feature>
<reference evidence="6" key="1">
    <citation type="submission" date="2023-07" db="EMBL/GenBank/DDBJ databases">
        <title>A draft genome of Kazachstania heterogenica Y-27499.</title>
        <authorList>
            <person name="Donic C."/>
            <person name="Kralova J.S."/>
            <person name="Fidel L."/>
            <person name="Ben-Dor S."/>
            <person name="Jung S."/>
        </authorList>
    </citation>
    <scope>NUCLEOTIDE SEQUENCE [LARGE SCALE GENOMIC DNA]</scope>
    <source>
        <strain evidence="6">Y27499</strain>
    </source>
</reference>
<dbReference type="EMBL" id="JAWIZZ010000040">
    <property type="protein sequence ID" value="KAK5780764.1"/>
    <property type="molecule type" value="Genomic_DNA"/>
</dbReference>
<accession>A0AAN7ZSS3</accession>
<evidence type="ECO:0000256" key="3">
    <source>
        <dbReference type="SAM" id="MobiDB-lite"/>
    </source>
</evidence>
<proteinExistence type="predicted"/>
<feature type="compositionally biased region" description="Low complexity" evidence="3">
    <location>
        <begin position="68"/>
        <end position="86"/>
    </location>
</feature>
<evidence type="ECO:0000313" key="5">
    <source>
        <dbReference type="EMBL" id="KAK5780764.1"/>
    </source>
</evidence>
<keyword evidence="6" id="KW-1185">Reference proteome</keyword>
<comment type="caution">
    <text evidence="5">The sequence shown here is derived from an EMBL/GenBank/DDBJ whole genome shotgun (WGS) entry which is preliminary data.</text>
</comment>
<organism evidence="5 6">
    <name type="scientific">Arxiozyma heterogenica</name>
    <dbReference type="NCBI Taxonomy" id="278026"/>
    <lineage>
        <taxon>Eukaryota</taxon>
        <taxon>Fungi</taxon>
        <taxon>Dikarya</taxon>
        <taxon>Ascomycota</taxon>
        <taxon>Saccharomycotina</taxon>
        <taxon>Saccharomycetes</taxon>
        <taxon>Saccharomycetales</taxon>
        <taxon>Saccharomycetaceae</taxon>
        <taxon>Arxiozyma</taxon>
    </lineage>
</organism>
<feature type="compositionally biased region" description="Low complexity" evidence="3">
    <location>
        <begin position="50"/>
        <end position="59"/>
    </location>
</feature>
<dbReference type="GO" id="GO:0045893">
    <property type="term" value="P:positive regulation of DNA-templated transcription"/>
    <property type="evidence" value="ECO:0007669"/>
    <property type="project" value="TreeGrafter"/>
</dbReference>
<evidence type="ECO:0000313" key="6">
    <source>
        <dbReference type="Proteomes" id="UP001306508"/>
    </source>
</evidence>
<dbReference type="Proteomes" id="UP001306508">
    <property type="component" value="Unassembled WGS sequence"/>
</dbReference>
<feature type="compositionally biased region" description="Basic and acidic residues" evidence="3">
    <location>
        <begin position="388"/>
        <end position="413"/>
    </location>
</feature>
<dbReference type="InterPro" id="IPR022031">
    <property type="entry name" value="Rif1_N"/>
</dbReference>
<dbReference type="PANTHER" id="PTHR45838:SF4">
    <property type="entry name" value="HISTONE-LYSINE N-METHYLTRANSFERASE TRITHORAX"/>
    <property type="match status" value="1"/>
</dbReference>
<evidence type="ECO:0000256" key="1">
    <source>
        <dbReference type="ARBA" id="ARBA00023015"/>
    </source>
</evidence>
<name>A0AAN7ZSS3_9SACH</name>
<feature type="region of interest" description="Disordered" evidence="3">
    <location>
        <begin position="49"/>
        <end position="95"/>
    </location>
</feature>
<protein>
    <recommendedName>
        <fullName evidence="4">Telomere-associated protein Rif1 N-terminal domain-containing protein</fullName>
    </recommendedName>
</protein>
<gene>
    <name evidence="5" type="ORF">RI543_001886</name>
</gene>
<dbReference type="GO" id="GO:0035097">
    <property type="term" value="C:histone methyltransferase complex"/>
    <property type="evidence" value="ECO:0007669"/>
    <property type="project" value="TreeGrafter"/>
</dbReference>